<organism evidence="1">
    <name type="scientific">Picea glauca</name>
    <name type="common">White spruce</name>
    <name type="synonym">Pinus glauca</name>
    <dbReference type="NCBI Taxonomy" id="3330"/>
    <lineage>
        <taxon>Eukaryota</taxon>
        <taxon>Viridiplantae</taxon>
        <taxon>Streptophyta</taxon>
        <taxon>Embryophyta</taxon>
        <taxon>Tracheophyta</taxon>
        <taxon>Spermatophyta</taxon>
        <taxon>Pinopsida</taxon>
        <taxon>Pinidae</taxon>
        <taxon>Conifers I</taxon>
        <taxon>Pinales</taxon>
        <taxon>Pinaceae</taxon>
        <taxon>Picea</taxon>
    </lineage>
</organism>
<gene>
    <name evidence="1" type="ORF">ABT39_MTgene5235</name>
</gene>
<sequence>MDMFRSTGDIEQPCAIPLDRSCSLLYRGDRRNNGLDQLPWNQECIIPNNFSCVISYQHNNMSLRLLWPSGTLISLAGSFFLSGRESSGMQY</sequence>
<geneLocation type="mitochondrion" evidence="1"/>
<protein>
    <submittedName>
        <fullName evidence="1">Uncharacterized protein</fullName>
    </submittedName>
</protein>
<comment type="caution">
    <text evidence="1">The sequence shown here is derived from an EMBL/GenBank/DDBJ whole genome shotgun (WGS) entry which is preliminary data.</text>
</comment>
<evidence type="ECO:0000313" key="1">
    <source>
        <dbReference type="EMBL" id="KUM48238.1"/>
    </source>
</evidence>
<reference evidence="1" key="1">
    <citation type="journal article" date="2015" name="Genome Biol. Evol.">
        <title>Organellar Genomes of White Spruce (Picea glauca): Assembly and Annotation.</title>
        <authorList>
            <person name="Jackman S.D."/>
            <person name="Warren R.L."/>
            <person name="Gibb E.A."/>
            <person name="Vandervalk B.P."/>
            <person name="Mohamadi H."/>
            <person name="Chu J."/>
            <person name="Raymond A."/>
            <person name="Pleasance S."/>
            <person name="Coope R."/>
            <person name="Wildung M.R."/>
            <person name="Ritland C.E."/>
            <person name="Bousquet J."/>
            <person name="Jones S.J."/>
            <person name="Bohlmann J."/>
            <person name="Birol I."/>
        </authorList>
    </citation>
    <scope>NUCLEOTIDE SEQUENCE [LARGE SCALE GENOMIC DNA]</scope>
    <source>
        <tissue evidence="1">Flushing bud</tissue>
    </source>
</reference>
<accession>A0A101LZT1</accession>
<proteinExistence type="predicted"/>
<name>A0A101LZT1_PICGL</name>
<dbReference type="EMBL" id="LKAM01000006">
    <property type="protein sequence ID" value="KUM48238.1"/>
    <property type="molecule type" value="Genomic_DNA"/>
</dbReference>
<keyword evidence="1" id="KW-0496">Mitochondrion</keyword>
<dbReference type="AlphaFoldDB" id="A0A101LZT1"/>